<feature type="repeat" description="Cell wall-binding" evidence="3">
    <location>
        <begin position="387"/>
        <end position="406"/>
    </location>
</feature>
<dbReference type="SMART" id="SM00646">
    <property type="entry name" value="Ami_3"/>
    <property type="match status" value="1"/>
</dbReference>
<dbReference type="RefSeq" id="WP_015395441.1">
    <property type="nucleotide sequence ID" value="NC_020291.1"/>
</dbReference>
<dbReference type="InterPro" id="IPR002508">
    <property type="entry name" value="MurNAc-LAA_cat"/>
</dbReference>
<feature type="signal peptide" evidence="5">
    <location>
        <begin position="1"/>
        <end position="28"/>
    </location>
</feature>
<keyword evidence="8" id="KW-1185">Reference proteome</keyword>
<evidence type="ECO:0000313" key="8">
    <source>
        <dbReference type="Proteomes" id="UP000011728"/>
    </source>
</evidence>
<evidence type="ECO:0000259" key="6">
    <source>
        <dbReference type="SMART" id="SM00646"/>
    </source>
</evidence>
<feature type="compositionally biased region" description="Polar residues" evidence="4">
    <location>
        <begin position="235"/>
        <end position="245"/>
    </location>
</feature>
<protein>
    <submittedName>
        <fullName evidence="7">N-acetylmuramoyl-L-alanine amidase</fullName>
        <ecNumber evidence="7">3.5.1.28</ecNumber>
    </submittedName>
</protein>
<dbReference type="EMBL" id="CP004121">
    <property type="protein sequence ID" value="AGF59134.1"/>
    <property type="molecule type" value="Genomic_DNA"/>
</dbReference>
<dbReference type="eggNOG" id="COG1705">
    <property type="taxonomic scope" value="Bacteria"/>
</dbReference>
<dbReference type="GO" id="GO:0004040">
    <property type="term" value="F:amidase activity"/>
    <property type="evidence" value="ECO:0007669"/>
    <property type="project" value="InterPro"/>
</dbReference>
<name>M1MMK6_9CLOT</name>
<dbReference type="Gene3D" id="3.40.630.40">
    <property type="entry name" value="Zn-dependent exopeptidases"/>
    <property type="match status" value="1"/>
</dbReference>
<dbReference type="GO" id="GO:0009253">
    <property type="term" value="P:peptidoglycan catabolic process"/>
    <property type="evidence" value="ECO:0007669"/>
    <property type="project" value="InterPro"/>
</dbReference>
<dbReference type="PANTHER" id="PTHR30404:SF0">
    <property type="entry name" value="N-ACETYLMURAMOYL-L-ALANINE AMIDASE AMIC"/>
    <property type="match status" value="1"/>
</dbReference>
<dbReference type="GO" id="GO:0008745">
    <property type="term" value="F:N-acetylmuramoyl-L-alanine amidase activity"/>
    <property type="evidence" value="ECO:0007669"/>
    <property type="project" value="UniProtKB-EC"/>
</dbReference>
<gene>
    <name evidence="7" type="ORF">Cspa_c53890</name>
</gene>
<organism evidence="7 8">
    <name type="scientific">Clostridium saccharoperbutylacetonicum N1-4(HMT)</name>
    <dbReference type="NCBI Taxonomy" id="931276"/>
    <lineage>
        <taxon>Bacteria</taxon>
        <taxon>Bacillati</taxon>
        <taxon>Bacillota</taxon>
        <taxon>Clostridia</taxon>
        <taxon>Eubacteriales</taxon>
        <taxon>Clostridiaceae</taxon>
        <taxon>Clostridium</taxon>
    </lineage>
</organism>
<dbReference type="STRING" id="36745.CLSAP_51360"/>
<feature type="repeat" description="Cell wall-binding" evidence="3">
    <location>
        <begin position="265"/>
        <end position="284"/>
    </location>
</feature>
<dbReference type="Gene3D" id="2.10.270.10">
    <property type="entry name" value="Cholin Binding"/>
    <property type="match status" value="3"/>
</dbReference>
<evidence type="ECO:0000256" key="1">
    <source>
        <dbReference type="ARBA" id="ARBA00022737"/>
    </source>
</evidence>
<dbReference type="AlphaFoldDB" id="M1MMK6"/>
<dbReference type="Pfam" id="PF01520">
    <property type="entry name" value="Amidase_3"/>
    <property type="match status" value="1"/>
</dbReference>
<dbReference type="HOGENOM" id="CLU_026895_0_0_9"/>
<dbReference type="PROSITE" id="PS51170">
    <property type="entry name" value="CW"/>
    <property type="match status" value="7"/>
</dbReference>
<evidence type="ECO:0000313" key="7">
    <source>
        <dbReference type="EMBL" id="AGF59134.1"/>
    </source>
</evidence>
<dbReference type="GO" id="GO:0030288">
    <property type="term" value="C:outer membrane-bounded periplasmic space"/>
    <property type="evidence" value="ECO:0007669"/>
    <property type="project" value="TreeGrafter"/>
</dbReference>
<feature type="region of interest" description="Disordered" evidence="4">
    <location>
        <begin position="510"/>
        <end position="576"/>
    </location>
</feature>
<keyword evidence="1" id="KW-0677">Repeat</keyword>
<dbReference type="KEGG" id="csr:Cspa_c53890"/>
<dbReference type="SUPFAM" id="SSF53187">
    <property type="entry name" value="Zn-dependent exopeptidases"/>
    <property type="match status" value="1"/>
</dbReference>
<feature type="compositionally biased region" description="Low complexity" evidence="4">
    <location>
        <begin position="208"/>
        <end position="223"/>
    </location>
</feature>
<dbReference type="EC" id="3.5.1.28" evidence="7"/>
<dbReference type="InterPro" id="IPR018337">
    <property type="entry name" value="Cell_wall/Cho-bd_repeat"/>
</dbReference>
<dbReference type="Proteomes" id="UP000011728">
    <property type="component" value="Chromosome"/>
</dbReference>
<feature type="repeat" description="Cell wall-binding" evidence="3">
    <location>
        <begin position="305"/>
        <end position="324"/>
    </location>
</feature>
<evidence type="ECO:0000256" key="3">
    <source>
        <dbReference type="PROSITE-ProRule" id="PRU00591"/>
    </source>
</evidence>
<dbReference type="InterPro" id="IPR050695">
    <property type="entry name" value="N-acetylmuramoyl_amidase_3"/>
</dbReference>
<dbReference type="PANTHER" id="PTHR30404">
    <property type="entry name" value="N-ACETYLMURAMOYL-L-ALANINE AMIDASE"/>
    <property type="match status" value="1"/>
</dbReference>
<evidence type="ECO:0000256" key="5">
    <source>
        <dbReference type="SAM" id="SignalP"/>
    </source>
</evidence>
<feature type="repeat" description="Cell wall-binding" evidence="3">
    <location>
        <begin position="427"/>
        <end position="446"/>
    </location>
</feature>
<accession>M1MMK6</accession>
<dbReference type="InterPro" id="IPR002901">
    <property type="entry name" value="MGlyc_endo_b_GlcNAc-like_dom"/>
</dbReference>
<sequence>MKIKRKLITFVLAFAMVLSFIPTLSVKAATTDFKIISDTKVTAKEAEEWAESKGATETFVGLADLYFKYAPDHGDVNPAIAYVQAAKETGFGKFGGVIDESYHNPCGLKKPEGGGDTDPNAHQKFASWDEGVQAHLDHLALYAGADGYPRSDTPDPRHFATVKGRATTVNSLGTKWAPSATYGEEVNKLYKDLMDFAGVDYPKDTIDDSTNTDNSKDNNQSSNGTPNPGKPESKPNVQNVSSVIPENQIKNDTTIIDDKTNITSTVGWKNEDGNWYYYKSDNTKAIGWIKPDSNWYYLNDEGKLQTGWFKYNSKWYYSDSSGAMVKGWKQIGDEWYFLSDSGTMATGILFDGSNSYYLQDSGAMAEYKGWKKIGDKWYFFEAGSKIKTGWLKDNNNWYYLQGDGSMVTGIKKIDNKNYMLNQDGSMATGWIQQSNIWYYFNQDGSMATGWILDNGTYYYLYDNGAMAKGWINLGDAWYHLENGGAMSTGWVTSNGDTYYLNPSTGRLVTNTTQDGYKIGSDGKRQNASTVKNDDSTSSGSNSSQNDKGNSGSNSSQGDVDNSGTNSPINNNTSNGKKTIVIDAGHDYGKDYGAESTIDGVTYSETELNIQVADKLKKELKAKGYNVLMTRDLGSKPSYGSLTASLTHKVTTANNVNADFFISIHHNSAGATAQGVMTLYSNEPQDTSFGGKLNSARIDKSRKIATLINNNIASKLNLNNRGGQEQNLFVCRNANMPAVLVEVGFITNKEEAIRCADPSSQQKVAEAIAEVIANNV</sequence>
<evidence type="ECO:0000256" key="4">
    <source>
        <dbReference type="SAM" id="MobiDB-lite"/>
    </source>
</evidence>
<dbReference type="eggNOG" id="COG5263">
    <property type="taxonomic scope" value="Bacteria"/>
</dbReference>
<dbReference type="Pfam" id="PF01473">
    <property type="entry name" value="Choline_bind_1"/>
    <property type="match status" value="4"/>
</dbReference>
<feature type="compositionally biased region" description="Polar residues" evidence="4">
    <location>
        <begin position="564"/>
        <end position="576"/>
    </location>
</feature>
<evidence type="ECO:0000256" key="2">
    <source>
        <dbReference type="ARBA" id="ARBA00022801"/>
    </source>
</evidence>
<dbReference type="eggNOG" id="COG0860">
    <property type="taxonomic scope" value="Bacteria"/>
</dbReference>
<dbReference type="Pfam" id="PF01832">
    <property type="entry name" value="Glucosaminidase"/>
    <property type="match status" value="1"/>
</dbReference>
<reference evidence="7 8" key="1">
    <citation type="submission" date="2013-02" db="EMBL/GenBank/DDBJ databases">
        <title>Genome sequence of Clostridium saccharoperbutylacetonicum N1-4(HMT).</title>
        <authorList>
            <person name="Poehlein A."/>
            <person name="Daniel R."/>
        </authorList>
    </citation>
    <scope>NUCLEOTIDE SEQUENCE [LARGE SCALE GENOMIC DNA]</scope>
    <source>
        <strain evidence="8">N1-4(HMT)</strain>
    </source>
</reference>
<feature type="domain" description="MurNAc-LAA" evidence="6">
    <location>
        <begin position="649"/>
        <end position="772"/>
    </location>
</feature>
<dbReference type="PATRIC" id="fig|931276.5.peg.5444"/>
<feature type="repeat" description="Cell wall-binding" evidence="3">
    <location>
        <begin position="285"/>
        <end position="304"/>
    </location>
</feature>
<keyword evidence="5" id="KW-0732">Signal</keyword>
<dbReference type="SUPFAM" id="SSF69360">
    <property type="entry name" value="Cell wall binding repeat"/>
    <property type="match status" value="2"/>
</dbReference>
<proteinExistence type="predicted"/>
<dbReference type="OrthoDB" id="9763643at2"/>
<feature type="compositionally biased region" description="Low complexity" evidence="4">
    <location>
        <begin position="535"/>
        <end position="563"/>
    </location>
</feature>
<keyword evidence="2 7" id="KW-0378">Hydrolase</keyword>
<feature type="region of interest" description="Disordered" evidence="4">
    <location>
        <begin position="204"/>
        <end position="252"/>
    </location>
</feature>
<dbReference type="CDD" id="cd02696">
    <property type="entry name" value="MurNAc-LAA"/>
    <property type="match status" value="1"/>
</dbReference>
<dbReference type="Pfam" id="PF19127">
    <property type="entry name" value="Choline_bind_3"/>
    <property type="match status" value="3"/>
</dbReference>
<feature type="chain" id="PRO_5004015753" evidence="5">
    <location>
        <begin position="29"/>
        <end position="775"/>
    </location>
</feature>
<feature type="repeat" description="Cell wall-binding" evidence="3">
    <location>
        <begin position="325"/>
        <end position="344"/>
    </location>
</feature>
<feature type="repeat" description="Cell wall-binding" evidence="3">
    <location>
        <begin position="447"/>
        <end position="466"/>
    </location>
</feature>